<name>A0A1Y4ILI7_PARDI</name>
<dbReference type="InterPro" id="IPR050833">
    <property type="entry name" value="Poly_Biosynth_Transport"/>
</dbReference>
<evidence type="ECO:0000256" key="1">
    <source>
        <dbReference type="ARBA" id="ARBA00004651"/>
    </source>
</evidence>
<dbReference type="CDD" id="cd13127">
    <property type="entry name" value="MATE_tuaB_like"/>
    <property type="match status" value="1"/>
</dbReference>
<dbReference type="RefSeq" id="WP_087342869.1">
    <property type="nucleotide sequence ID" value="NZ_JADPDX010000360.1"/>
</dbReference>
<dbReference type="PANTHER" id="PTHR30250:SF10">
    <property type="entry name" value="LIPOPOLYSACCHARIDE BIOSYNTHESIS PROTEIN WZXC"/>
    <property type="match status" value="1"/>
</dbReference>
<feature type="transmembrane region" description="Helical" evidence="7">
    <location>
        <begin position="287"/>
        <end position="304"/>
    </location>
</feature>
<sequence>MSVKQEILSGVFWSAIQKYSGLIIQILITAILARLLSPEDFGVIAIATVLIAFFTLFTDMGIGPAIIQNRELNQKDLDSIFSFSIWGGIVLSLLFFGASYPIADFYQKESLVFICQILSINLLFASWNIVPNALINKNKRFKFIAKRTLALQITSGSISVFAAYNGLGVYSLLISPIFTAIGIFAFDYRQYPLHFSLHIDINSLHKIKSFSSFQFLFNFFNYFSRNLDKLIIGRYFSMNDLGYYEKSYRLMLLPINNVTNVISPVMHPILTSLQDDYKELTNKYNKIIKLLATISFPLGVFLYFTAGDIINIIYGHQWAKAIPVFQILALSLPLQMILSTTGAIYQAAGKTNWLFYGGISNTCCTVIGFIIAASFFRTIEAMAWAWDITLLVNAIVSYIILYHIVLKESFIQIIKICITPFIIACIQALFLIVIFDYLPSGTHDFIKLLVKLFISLIVNGCLIQLLGQYQLSNLLKRH</sequence>
<gene>
    <name evidence="8" type="ORF">B5F32_05055</name>
</gene>
<feature type="transmembrane region" description="Helical" evidence="7">
    <location>
        <begin position="79"/>
        <end position="99"/>
    </location>
</feature>
<dbReference type="Proteomes" id="UP000195950">
    <property type="component" value="Unassembled WGS sequence"/>
</dbReference>
<evidence type="ECO:0000313" key="9">
    <source>
        <dbReference type="Proteomes" id="UP000195950"/>
    </source>
</evidence>
<dbReference type="EMBL" id="NFJX01000003">
    <property type="protein sequence ID" value="OUP21178.1"/>
    <property type="molecule type" value="Genomic_DNA"/>
</dbReference>
<evidence type="ECO:0000256" key="7">
    <source>
        <dbReference type="SAM" id="Phobius"/>
    </source>
</evidence>
<accession>A0A1Y4ILI7</accession>
<dbReference type="AlphaFoldDB" id="A0A1Y4ILI7"/>
<evidence type="ECO:0000256" key="2">
    <source>
        <dbReference type="ARBA" id="ARBA00007430"/>
    </source>
</evidence>
<keyword evidence="5 7" id="KW-1133">Transmembrane helix</keyword>
<feature type="transmembrane region" description="Helical" evidence="7">
    <location>
        <begin position="445"/>
        <end position="467"/>
    </location>
</feature>
<evidence type="ECO:0000256" key="4">
    <source>
        <dbReference type="ARBA" id="ARBA00022692"/>
    </source>
</evidence>
<proteinExistence type="inferred from homology"/>
<feature type="transmembrane region" description="Helical" evidence="7">
    <location>
        <begin position="324"/>
        <end position="346"/>
    </location>
</feature>
<keyword evidence="3" id="KW-1003">Cell membrane</keyword>
<evidence type="ECO:0000256" key="5">
    <source>
        <dbReference type="ARBA" id="ARBA00022989"/>
    </source>
</evidence>
<organism evidence="8 9">
    <name type="scientific">Parabacteroides distasonis</name>
    <dbReference type="NCBI Taxonomy" id="823"/>
    <lineage>
        <taxon>Bacteria</taxon>
        <taxon>Pseudomonadati</taxon>
        <taxon>Bacteroidota</taxon>
        <taxon>Bacteroidia</taxon>
        <taxon>Bacteroidales</taxon>
        <taxon>Tannerellaceae</taxon>
        <taxon>Parabacteroides</taxon>
    </lineage>
</organism>
<evidence type="ECO:0000313" key="8">
    <source>
        <dbReference type="EMBL" id="OUP21178.1"/>
    </source>
</evidence>
<evidence type="ECO:0000256" key="6">
    <source>
        <dbReference type="ARBA" id="ARBA00023136"/>
    </source>
</evidence>
<keyword evidence="4 7" id="KW-0812">Transmembrane</keyword>
<keyword evidence="6 7" id="KW-0472">Membrane</keyword>
<dbReference type="GO" id="GO:0005886">
    <property type="term" value="C:plasma membrane"/>
    <property type="evidence" value="ECO:0007669"/>
    <property type="project" value="UniProtKB-SubCell"/>
</dbReference>
<feature type="transmembrane region" description="Helical" evidence="7">
    <location>
        <begin position="111"/>
        <end position="135"/>
    </location>
</feature>
<reference evidence="9" key="1">
    <citation type="submission" date="2017-04" db="EMBL/GenBank/DDBJ databases">
        <title>Function of individual gut microbiota members based on whole genome sequencing of pure cultures obtained from chicken caecum.</title>
        <authorList>
            <person name="Medvecky M."/>
            <person name="Cejkova D."/>
            <person name="Polansky O."/>
            <person name="Karasova D."/>
            <person name="Kubasova T."/>
            <person name="Cizek A."/>
            <person name="Rychlik I."/>
        </authorList>
    </citation>
    <scope>NUCLEOTIDE SEQUENCE [LARGE SCALE GENOMIC DNA]</scope>
    <source>
        <strain evidence="9">An199</strain>
    </source>
</reference>
<dbReference type="PANTHER" id="PTHR30250">
    <property type="entry name" value="PST FAMILY PREDICTED COLANIC ACID TRANSPORTER"/>
    <property type="match status" value="1"/>
</dbReference>
<feature type="transmembrane region" description="Helical" evidence="7">
    <location>
        <begin position="417"/>
        <end position="439"/>
    </location>
</feature>
<dbReference type="Pfam" id="PF13440">
    <property type="entry name" value="Polysacc_synt_3"/>
    <property type="match status" value="1"/>
</dbReference>
<comment type="subcellular location">
    <subcellularLocation>
        <location evidence="1">Cell membrane</location>
        <topology evidence="1">Multi-pass membrane protein</topology>
    </subcellularLocation>
</comment>
<evidence type="ECO:0000256" key="3">
    <source>
        <dbReference type="ARBA" id="ARBA00022475"/>
    </source>
</evidence>
<feature type="transmembrane region" description="Helical" evidence="7">
    <location>
        <begin position="382"/>
        <end position="405"/>
    </location>
</feature>
<comment type="caution">
    <text evidence="8">The sequence shown here is derived from an EMBL/GenBank/DDBJ whole genome shotgun (WGS) entry which is preliminary data.</text>
</comment>
<comment type="similarity">
    <text evidence="2">Belongs to the polysaccharide synthase family.</text>
</comment>
<feature type="transmembrane region" description="Helical" evidence="7">
    <location>
        <begin position="353"/>
        <end position="376"/>
    </location>
</feature>
<protein>
    <submittedName>
        <fullName evidence="8">Lipopolysaccharide biosynthesis protein</fullName>
    </submittedName>
</protein>
<feature type="transmembrane region" description="Helical" evidence="7">
    <location>
        <begin position="43"/>
        <end position="67"/>
    </location>
</feature>